<keyword evidence="1" id="KW-0472">Membrane</keyword>
<feature type="transmembrane region" description="Helical" evidence="1">
    <location>
        <begin position="112"/>
        <end position="132"/>
    </location>
</feature>
<keyword evidence="1" id="KW-0812">Transmembrane</keyword>
<feature type="transmembrane region" description="Helical" evidence="1">
    <location>
        <begin position="177"/>
        <end position="194"/>
    </location>
</feature>
<feature type="transmembrane region" description="Helical" evidence="1">
    <location>
        <begin position="61"/>
        <end position="79"/>
    </location>
</feature>
<dbReference type="InterPro" id="IPR001633">
    <property type="entry name" value="EAL_dom"/>
</dbReference>
<evidence type="ECO:0000259" key="2">
    <source>
        <dbReference type="PROSITE" id="PS50883"/>
    </source>
</evidence>
<dbReference type="GO" id="GO:0071111">
    <property type="term" value="F:cyclic-guanylate-specific phosphodiesterase activity"/>
    <property type="evidence" value="ECO:0007669"/>
    <property type="project" value="InterPro"/>
</dbReference>
<dbReference type="SUPFAM" id="SSF141868">
    <property type="entry name" value="EAL domain-like"/>
    <property type="match status" value="1"/>
</dbReference>
<evidence type="ECO:0000313" key="3">
    <source>
        <dbReference type="EMBL" id="WEK04916.1"/>
    </source>
</evidence>
<keyword evidence="1" id="KW-1133">Transmembrane helix</keyword>
<dbReference type="EMBL" id="CP119312">
    <property type="protein sequence ID" value="WEK04916.1"/>
    <property type="molecule type" value="Genomic_DNA"/>
</dbReference>
<dbReference type="Pfam" id="PF00563">
    <property type="entry name" value="EAL"/>
    <property type="match status" value="1"/>
</dbReference>
<dbReference type="InterPro" id="IPR050706">
    <property type="entry name" value="Cyclic-di-GMP_PDE-like"/>
</dbReference>
<dbReference type="CDD" id="cd01948">
    <property type="entry name" value="EAL"/>
    <property type="match status" value="1"/>
</dbReference>
<dbReference type="PANTHER" id="PTHR33121:SF79">
    <property type="entry name" value="CYCLIC DI-GMP PHOSPHODIESTERASE PDED-RELATED"/>
    <property type="match status" value="1"/>
</dbReference>
<accession>A0AAJ5VU74</accession>
<feature type="transmembrane region" description="Helical" evidence="1">
    <location>
        <begin position="86"/>
        <end position="106"/>
    </location>
</feature>
<sequence>MRLPTRQMNLHTGEELLSRAEPSHLTLSRRMSTIYSTATTGLAVLSLFWLGVLLAMKWWELAFIEGVLALACLFTWLLVRAQRLSLAMIVSQLTFYVVILIICLKYDIPDAAAPRVTHLFLLSAALVGYINYIREPSRLQLVMIGVNLVTFVVFASTSLALPGMVPLPDQVRIPGSWLNTIFAVTILVGSVYAMQAELARKSALVRELQAAVLGNQFELFYQPQVDCDGRTIGAEALLRWMHPKRGLVPPDEFISVAEQNGLMKLIGSWVIEQACRTLGQWRSDPDRQDLRLAINVSADHFLDPGFEQFVVAAAARHAIDPTRLKLELTESIMVAKIEPAIAKMTALRLAGIGTALDDFGTGYSSLGYLQRLPLEQLKIDRSFVRDVLDNQRSAALARSVIQIGNDLGLAVLAEGVETQEQFDFLRNNGCTQFQGYLFGRPVPLDQFGIA</sequence>
<feature type="transmembrane region" description="Helical" evidence="1">
    <location>
        <begin position="144"/>
        <end position="165"/>
    </location>
</feature>
<evidence type="ECO:0000256" key="1">
    <source>
        <dbReference type="SAM" id="Phobius"/>
    </source>
</evidence>
<dbReference type="PROSITE" id="PS50883">
    <property type="entry name" value="EAL"/>
    <property type="match status" value="1"/>
</dbReference>
<dbReference type="AlphaFoldDB" id="A0AAJ5VU74"/>
<dbReference type="Gene3D" id="3.20.20.450">
    <property type="entry name" value="EAL domain"/>
    <property type="match status" value="1"/>
</dbReference>
<dbReference type="InterPro" id="IPR035919">
    <property type="entry name" value="EAL_sf"/>
</dbReference>
<dbReference type="PANTHER" id="PTHR33121">
    <property type="entry name" value="CYCLIC DI-GMP PHOSPHODIESTERASE PDEF"/>
    <property type="match status" value="1"/>
</dbReference>
<protein>
    <submittedName>
        <fullName evidence="3">EAL domain-containing protein</fullName>
    </submittedName>
</protein>
<feature type="transmembrane region" description="Helical" evidence="1">
    <location>
        <begin position="34"/>
        <end position="55"/>
    </location>
</feature>
<proteinExistence type="predicted"/>
<name>A0AAJ5VU74_9HYPH</name>
<gene>
    <name evidence="3" type="ORF">P0Y65_01280</name>
</gene>
<dbReference type="Proteomes" id="UP001217476">
    <property type="component" value="Chromosome"/>
</dbReference>
<evidence type="ECO:0000313" key="4">
    <source>
        <dbReference type="Proteomes" id="UP001217476"/>
    </source>
</evidence>
<reference evidence="3" key="1">
    <citation type="submission" date="2023-03" db="EMBL/GenBank/DDBJ databases">
        <title>Andean soil-derived lignocellulolytic bacterial consortium as a source of novel taxa and putative plastic-active enzymes.</title>
        <authorList>
            <person name="Diaz-Garcia L."/>
            <person name="Chuvochina M."/>
            <person name="Feuerriegel G."/>
            <person name="Bunk B."/>
            <person name="Sproer C."/>
            <person name="Streit W.R."/>
            <person name="Rodriguez L.M."/>
            <person name="Overmann J."/>
            <person name="Jimenez D.J."/>
        </authorList>
    </citation>
    <scope>NUCLEOTIDE SEQUENCE</scope>
    <source>
        <strain evidence="3">MAG 4196</strain>
    </source>
</reference>
<feature type="domain" description="EAL" evidence="2">
    <location>
        <begin position="201"/>
        <end position="450"/>
    </location>
</feature>
<organism evidence="3 4">
    <name type="scientific">Candidatus Devosia phytovorans</name>
    <dbReference type="NCBI Taxonomy" id="3121372"/>
    <lineage>
        <taxon>Bacteria</taxon>
        <taxon>Pseudomonadati</taxon>
        <taxon>Pseudomonadota</taxon>
        <taxon>Alphaproteobacteria</taxon>
        <taxon>Hyphomicrobiales</taxon>
        <taxon>Devosiaceae</taxon>
        <taxon>Devosia</taxon>
    </lineage>
</organism>
<dbReference type="SMART" id="SM00052">
    <property type="entry name" value="EAL"/>
    <property type="match status" value="1"/>
</dbReference>